<dbReference type="AlphaFoldDB" id="A0A543G399"/>
<comment type="caution">
    <text evidence="2">The sequence shown here is derived from an EMBL/GenBank/DDBJ whole genome shotgun (WGS) entry which is preliminary data.</text>
</comment>
<proteinExistence type="predicted"/>
<evidence type="ECO:0000259" key="1">
    <source>
        <dbReference type="Pfam" id="PF15638"/>
    </source>
</evidence>
<name>A0A543G399_9FLAO</name>
<feature type="domain" description="Tox-MPTase2" evidence="1">
    <location>
        <begin position="39"/>
        <end position="234"/>
    </location>
</feature>
<dbReference type="RefSeq" id="WP_243389508.1">
    <property type="nucleotide sequence ID" value="NZ_VFPJ01000001.1"/>
</dbReference>
<evidence type="ECO:0000313" key="2">
    <source>
        <dbReference type="EMBL" id="TQM40559.1"/>
    </source>
</evidence>
<reference evidence="2 3" key="1">
    <citation type="submission" date="2019-06" db="EMBL/GenBank/DDBJ databases">
        <title>Genomic Encyclopedia of Archaeal and Bacterial Type Strains, Phase II (KMG-II): from individual species to whole genera.</title>
        <authorList>
            <person name="Goeker M."/>
        </authorList>
    </citation>
    <scope>NUCLEOTIDE SEQUENCE [LARGE SCALE GENOMIC DNA]</scope>
    <source>
        <strain evidence="2 3">DSM 24789</strain>
    </source>
</reference>
<dbReference type="Proteomes" id="UP000320773">
    <property type="component" value="Unassembled WGS sequence"/>
</dbReference>
<dbReference type="Pfam" id="PF15638">
    <property type="entry name" value="Tox-MPTase2"/>
    <property type="match status" value="1"/>
</dbReference>
<dbReference type="Gene3D" id="2.180.10.10">
    <property type="entry name" value="RHS repeat-associated core"/>
    <property type="match status" value="1"/>
</dbReference>
<accession>A0A543G399</accession>
<sequence>MSVDPLAEKFPSLSPYNYCLNNPVNLTDPDGRSAFPPDDHFDSSGKFLYTDFRKTNNIVIHDGVWKLVQMNDEVQFKDFNFNESNYSVLSNIANYYAVEASVDLKNVHNQKFSVSDEVITGHKGGQPEGYVDSYNDGQYNPKVITPGSVQNPLMSTNNENSILTIQLRNGKIDPILNDKYNFISNLDHEGGKIGHLQNPLKKHSEVYKDQIKKYSKKITKDCLNILKENYKSYKEEENKQN</sequence>
<evidence type="ECO:0000313" key="3">
    <source>
        <dbReference type="Proteomes" id="UP000320773"/>
    </source>
</evidence>
<gene>
    <name evidence="2" type="ORF">BC670_1450</name>
</gene>
<protein>
    <submittedName>
        <fullName evidence="2">Zincin-like metallopeptidase toxin 2 of polymorphic toxin system</fullName>
    </submittedName>
</protein>
<organism evidence="2 3">
    <name type="scientific">Flavobacterium branchiophilum</name>
    <dbReference type="NCBI Taxonomy" id="55197"/>
    <lineage>
        <taxon>Bacteria</taxon>
        <taxon>Pseudomonadati</taxon>
        <taxon>Bacteroidota</taxon>
        <taxon>Flavobacteriia</taxon>
        <taxon>Flavobacteriales</taxon>
        <taxon>Flavobacteriaceae</taxon>
        <taxon>Flavobacterium</taxon>
    </lineage>
</organism>
<dbReference type="EMBL" id="VFPJ01000001">
    <property type="protein sequence ID" value="TQM40559.1"/>
    <property type="molecule type" value="Genomic_DNA"/>
</dbReference>
<dbReference type="InterPro" id="IPR028914">
    <property type="entry name" value="Tox-MPTase2_dom"/>
</dbReference>